<dbReference type="InterPro" id="IPR028098">
    <property type="entry name" value="Glyco_trans_4-like_N"/>
</dbReference>
<keyword evidence="1" id="KW-0808">Transferase</keyword>
<name>A0ABU9WJ64_9BURK</name>
<feature type="domain" description="Glycosyl transferase family 1" evidence="2">
    <location>
        <begin position="252"/>
        <end position="405"/>
    </location>
</feature>
<sequence length="429" mass="48103">MPSIMVDAYNLSLEKGTGVATYGHNLCHAAKQLGYQVGVLYGGRSTRSRNTLLSEVAFFDATVARRPSIADMPRMLGNAMVSHYGCRVDEVPISGRVIYDSLKARLPQFDRLWNSSELYKRAHRSFRWFGRFARVDLPGTDIAHWTYPLPIRACGTRNVYTLHDLVPLRLPHTTLDHKRRYYRMCKELVDTADHIITVSETSRQDIVNLLDADPAKVTNTFQAVSLPTGALECSDEQVEEELRGLFNLPFKGYFLFFGAVEPKKNLNRLLEAYLASGIQTPLVLVGAPGWKSEDELRLLKTLASLPGKVRERVLRLEYLPRQLLISVIRGAKATVFPSLYEGFGLPVLESMLCRTAVITSRVGSLIEVAGDAASYVDPYDARSIGDAMKLLESDDALRESLEQRGLIQAELFSPERYAQRVAAVYRSLL</sequence>
<dbReference type="Proteomes" id="UP001466933">
    <property type="component" value="Unassembled WGS sequence"/>
</dbReference>
<evidence type="ECO:0000313" key="5">
    <source>
        <dbReference type="Proteomes" id="UP001466933"/>
    </source>
</evidence>
<dbReference type="Gene3D" id="3.40.50.2000">
    <property type="entry name" value="Glycogen Phosphorylase B"/>
    <property type="match status" value="2"/>
</dbReference>
<dbReference type="InterPro" id="IPR001296">
    <property type="entry name" value="Glyco_trans_1"/>
</dbReference>
<evidence type="ECO:0000256" key="1">
    <source>
        <dbReference type="ARBA" id="ARBA00022679"/>
    </source>
</evidence>
<organism evidence="4 5">
    <name type="scientific">Burkholderia theae</name>
    <dbReference type="NCBI Taxonomy" id="3143496"/>
    <lineage>
        <taxon>Bacteria</taxon>
        <taxon>Pseudomonadati</taxon>
        <taxon>Pseudomonadota</taxon>
        <taxon>Betaproteobacteria</taxon>
        <taxon>Burkholderiales</taxon>
        <taxon>Burkholderiaceae</taxon>
        <taxon>Burkholderia</taxon>
    </lineage>
</organism>
<feature type="domain" description="Glycosyltransferase subfamily 4-like N-terminal" evidence="3">
    <location>
        <begin position="18"/>
        <end position="218"/>
    </location>
</feature>
<gene>
    <name evidence="4" type="ORF">VOI36_19095</name>
</gene>
<dbReference type="CDD" id="cd03809">
    <property type="entry name" value="GT4_MtfB-like"/>
    <property type="match status" value="1"/>
</dbReference>
<accession>A0ABU9WJ64</accession>
<dbReference type="PANTHER" id="PTHR46401:SF2">
    <property type="entry name" value="GLYCOSYLTRANSFERASE WBBK-RELATED"/>
    <property type="match status" value="1"/>
</dbReference>
<dbReference type="RefSeq" id="WP_343492986.1">
    <property type="nucleotide sequence ID" value="NZ_JBCPYA010000007.1"/>
</dbReference>
<keyword evidence="5" id="KW-1185">Reference proteome</keyword>
<proteinExistence type="predicted"/>
<protein>
    <submittedName>
        <fullName evidence="4">Glycosyltransferase family 1 protein</fullName>
    </submittedName>
</protein>
<dbReference type="SUPFAM" id="SSF53756">
    <property type="entry name" value="UDP-Glycosyltransferase/glycogen phosphorylase"/>
    <property type="match status" value="1"/>
</dbReference>
<dbReference type="EMBL" id="JBCPYA010000007">
    <property type="protein sequence ID" value="MEN2472017.1"/>
    <property type="molecule type" value="Genomic_DNA"/>
</dbReference>
<dbReference type="PANTHER" id="PTHR46401">
    <property type="entry name" value="GLYCOSYLTRANSFERASE WBBK-RELATED"/>
    <property type="match status" value="1"/>
</dbReference>
<reference evidence="4 5" key="1">
    <citation type="submission" date="2024-05" db="EMBL/GenBank/DDBJ databases">
        <title>Burkholderia sp. Nov. a novel bacteria isolated from rhizosphere soil of Camellia sinensis.</title>
        <authorList>
            <person name="Dong Y."/>
        </authorList>
    </citation>
    <scope>NUCLEOTIDE SEQUENCE [LARGE SCALE GENOMIC DNA]</scope>
    <source>
        <strain evidence="4 5">GS2Y</strain>
    </source>
</reference>
<evidence type="ECO:0000259" key="2">
    <source>
        <dbReference type="Pfam" id="PF00534"/>
    </source>
</evidence>
<dbReference type="Pfam" id="PF13439">
    <property type="entry name" value="Glyco_transf_4"/>
    <property type="match status" value="1"/>
</dbReference>
<comment type="caution">
    <text evidence="4">The sequence shown here is derived from an EMBL/GenBank/DDBJ whole genome shotgun (WGS) entry which is preliminary data.</text>
</comment>
<evidence type="ECO:0000259" key="3">
    <source>
        <dbReference type="Pfam" id="PF13439"/>
    </source>
</evidence>
<dbReference type="Pfam" id="PF00534">
    <property type="entry name" value="Glycos_transf_1"/>
    <property type="match status" value="1"/>
</dbReference>
<evidence type="ECO:0000313" key="4">
    <source>
        <dbReference type="EMBL" id="MEN2472017.1"/>
    </source>
</evidence>